<proteinExistence type="inferred from homology"/>
<dbReference type="KEGG" id="orm:HTY61_10420"/>
<dbReference type="Proteomes" id="UP000509367">
    <property type="component" value="Chromosome"/>
</dbReference>
<comment type="similarity">
    <text evidence="1 4">Belongs to the PAPS reductase family. CysH subfamily.</text>
</comment>
<dbReference type="InterPro" id="IPR014729">
    <property type="entry name" value="Rossmann-like_a/b/a_fold"/>
</dbReference>
<feature type="compositionally biased region" description="Basic and acidic residues" evidence="5">
    <location>
        <begin position="1"/>
        <end position="18"/>
    </location>
</feature>
<evidence type="ECO:0000256" key="3">
    <source>
        <dbReference type="ARBA" id="ARBA00024327"/>
    </source>
</evidence>
<comment type="subcellular location">
    <subcellularLocation>
        <location evidence="4">Cytoplasm</location>
    </subcellularLocation>
</comment>
<dbReference type="GO" id="GO:0070814">
    <property type="term" value="P:hydrogen sulfide biosynthetic process"/>
    <property type="evidence" value="ECO:0007669"/>
    <property type="project" value="UniProtKB-UniRule"/>
</dbReference>
<dbReference type="GO" id="GO:0046872">
    <property type="term" value="F:metal ion binding"/>
    <property type="evidence" value="ECO:0007669"/>
    <property type="project" value="UniProtKB-KW"/>
</dbReference>
<organism evidence="7 8">
    <name type="scientific">Oricola thermophila</name>
    <dbReference type="NCBI Taxonomy" id="2742145"/>
    <lineage>
        <taxon>Bacteria</taxon>
        <taxon>Pseudomonadati</taxon>
        <taxon>Pseudomonadota</taxon>
        <taxon>Alphaproteobacteria</taxon>
        <taxon>Hyphomicrobiales</taxon>
        <taxon>Ahrensiaceae</taxon>
        <taxon>Oricola</taxon>
    </lineage>
</organism>
<dbReference type="GO" id="GO:0019379">
    <property type="term" value="P:sulfate assimilation, phosphoadenylyl sulfate reduction by phosphoadenylyl-sulfate reductase (thioredoxin)"/>
    <property type="evidence" value="ECO:0007669"/>
    <property type="project" value="UniProtKB-UniRule"/>
</dbReference>
<evidence type="ECO:0000256" key="1">
    <source>
        <dbReference type="ARBA" id="ARBA00009732"/>
    </source>
</evidence>
<dbReference type="Gene3D" id="3.40.50.620">
    <property type="entry name" value="HUPs"/>
    <property type="match status" value="1"/>
</dbReference>
<comment type="pathway">
    <text evidence="3 4">Sulfur metabolism; hydrogen sulfide biosynthesis; sulfite from sulfate.</text>
</comment>
<feature type="binding site" evidence="4">
    <location>
        <position position="131"/>
    </location>
    <ligand>
        <name>[4Fe-4S] cluster</name>
        <dbReference type="ChEBI" id="CHEBI:49883"/>
    </ligand>
</feature>
<dbReference type="GO" id="GO:0005737">
    <property type="term" value="C:cytoplasm"/>
    <property type="evidence" value="ECO:0007669"/>
    <property type="project" value="UniProtKB-SubCell"/>
</dbReference>
<dbReference type="GO" id="GO:0004604">
    <property type="term" value="F:phosphoadenylyl-sulfate reductase (thioredoxin) activity"/>
    <property type="evidence" value="ECO:0007669"/>
    <property type="project" value="UniProtKB-UniRule"/>
</dbReference>
<feature type="region of interest" description="Disordered" evidence="5">
    <location>
        <begin position="1"/>
        <end position="28"/>
    </location>
</feature>
<feature type="binding site" evidence="4">
    <location>
        <position position="212"/>
    </location>
    <ligand>
        <name>[4Fe-4S] cluster</name>
        <dbReference type="ChEBI" id="CHEBI:49883"/>
    </ligand>
</feature>
<evidence type="ECO:0000256" key="5">
    <source>
        <dbReference type="SAM" id="MobiDB-lite"/>
    </source>
</evidence>
<protein>
    <recommendedName>
        <fullName evidence="4">Adenosine 5'-phosphosulfate reductase</fullName>
        <shortName evidence="4">APS reductase</shortName>
        <ecNumber evidence="4">1.8.4.10</ecNumber>
    </recommendedName>
    <alternativeName>
        <fullName evidence="4">5'-adenylylsulfate reductase</fullName>
    </alternativeName>
    <alternativeName>
        <fullName evidence="4">Thioredoxin-dependent 5'-adenylylsulfate reductase</fullName>
    </alternativeName>
</protein>
<keyword evidence="4" id="KW-0411">Iron-sulfur</keyword>
<keyword evidence="8" id="KW-1185">Reference proteome</keyword>
<evidence type="ECO:0000256" key="2">
    <source>
        <dbReference type="ARBA" id="ARBA00023002"/>
    </source>
</evidence>
<feature type="binding site" evidence="4">
    <location>
        <position position="130"/>
    </location>
    <ligand>
        <name>[4Fe-4S] cluster</name>
        <dbReference type="ChEBI" id="CHEBI:49883"/>
    </ligand>
</feature>
<dbReference type="Pfam" id="PF01507">
    <property type="entry name" value="PAPS_reduct"/>
    <property type="match status" value="1"/>
</dbReference>
<dbReference type="AlphaFoldDB" id="A0A6N1VD84"/>
<dbReference type="SUPFAM" id="SSF52402">
    <property type="entry name" value="Adenine nucleotide alpha hydrolases-like"/>
    <property type="match status" value="1"/>
</dbReference>
<keyword evidence="4" id="KW-0963">Cytoplasm</keyword>
<dbReference type="InterPro" id="IPR002500">
    <property type="entry name" value="PAPS_reduct_dom"/>
</dbReference>
<evidence type="ECO:0000259" key="6">
    <source>
        <dbReference type="Pfam" id="PF01507"/>
    </source>
</evidence>
<feature type="active site" description="Nucleophile; cysteine thiosulfonate intermediate" evidence="4">
    <location>
        <position position="238"/>
    </location>
</feature>
<name>A0A6N1VD84_9HYPH</name>
<evidence type="ECO:0000313" key="7">
    <source>
        <dbReference type="EMBL" id="QKV18834.1"/>
    </source>
</evidence>
<dbReference type="GO" id="GO:0051539">
    <property type="term" value="F:4 iron, 4 sulfur cluster binding"/>
    <property type="evidence" value="ECO:0007669"/>
    <property type="project" value="UniProtKB-UniRule"/>
</dbReference>
<dbReference type="InterPro" id="IPR004511">
    <property type="entry name" value="PAPS/APS_Rdtase"/>
</dbReference>
<dbReference type="NCBIfam" id="NF002537">
    <property type="entry name" value="PRK02090.1"/>
    <property type="match status" value="1"/>
</dbReference>
<dbReference type="PIRSF" id="PIRSF000857">
    <property type="entry name" value="PAPS_reductase"/>
    <property type="match status" value="1"/>
</dbReference>
<accession>A0A6N1VD84</accession>
<feature type="domain" description="Phosphoadenosine phosphosulphate reductase" evidence="6">
    <location>
        <begin position="49"/>
        <end position="218"/>
    </location>
</feature>
<comment type="cofactor">
    <cofactor evidence="4">
        <name>[4Fe-4S] cluster</name>
        <dbReference type="ChEBI" id="CHEBI:49883"/>
    </cofactor>
    <text evidence="4">Binds 1 [4Fe-4S] cluster per subunit.</text>
</comment>
<evidence type="ECO:0000256" key="4">
    <source>
        <dbReference type="HAMAP-Rule" id="MF_00063"/>
    </source>
</evidence>
<comment type="catalytic activity">
    <reaction evidence="4">
        <text>[thioredoxin]-disulfide + sulfite + AMP + 2 H(+) = adenosine 5'-phosphosulfate + [thioredoxin]-dithiol</text>
        <dbReference type="Rhea" id="RHEA:21976"/>
        <dbReference type="Rhea" id="RHEA-COMP:10698"/>
        <dbReference type="Rhea" id="RHEA-COMP:10700"/>
        <dbReference type="ChEBI" id="CHEBI:15378"/>
        <dbReference type="ChEBI" id="CHEBI:17359"/>
        <dbReference type="ChEBI" id="CHEBI:29950"/>
        <dbReference type="ChEBI" id="CHEBI:50058"/>
        <dbReference type="ChEBI" id="CHEBI:58243"/>
        <dbReference type="ChEBI" id="CHEBI:456215"/>
        <dbReference type="EC" id="1.8.4.10"/>
    </reaction>
</comment>
<comment type="function">
    <text evidence="4">Catalyzes the formation of sulfite from adenosine 5'-phosphosulfate (APS) using thioredoxin as an electron donor.</text>
</comment>
<evidence type="ECO:0000313" key="8">
    <source>
        <dbReference type="Proteomes" id="UP000509367"/>
    </source>
</evidence>
<dbReference type="PANTHER" id="PTHR46509:SF1">
    <property type="entry name" value="PHOSPHOADENOSINE PHOSPHOSULFATE REDUCTASE"/>
    <property type="match status" value="1"/>
</dbReference>
<keyword evidence="2 4" id="KW-0560">Oxidoreductase</keyword>
<keyword evidence="4" id="KW-0479">Metal-binding</keyword>
<sequence>MAKTETRPVPHDSIKLKNAEATPASGQSSLAHTRAVLREVLVDKKHGEIAVVSSFGAESAVLLHLIAEANPAAPVIFINTRMLFAETLAYKDELVSRLGLTDVRTVAPDSRTVREIDPNGRLHRTDPDACCDFRKTQVLSNALEGFDGWITGRKRFQAVTRESVDIFERSRDGKLKVNPLAYWSKEDVKAHFAAFDLPQHPLVSHGYLSIGCAVCTSPVKNGEDERAGRWRGLDKTECGIHFENGKLVRSGDAGAWKQS</sequence>
<dbReference type="EMBL" id="CP054836">
    <property type="protein sequence ID" value="QKV18834.1"/>
    <property type="molecule type" value="Genomic_DNA"/>
</dbReference>
<keyword evidence="4" id="KW-0408">Iron</keyword>
<dbReference type="GO" id="GO:0043866">
    <property type="term" value="F:adenylyl-sulfate reductase (thioredoxin) activity"/>
    <property type="evidence" value="ECO:0007669"/>
    <property type="project" value="UniProtKB-EC"/>
</dbReference>
<dbReference type="PANTHER" id="PTHR46509">
    <property type="entry name" value="PHOSPHOADENOSINE PHOSPHOSULFATE REDUCTASE"/>
    <property type="match status" value="1"/>
</dbReference>
<feature type="binding site" evidence="4">
    <location>
        <position position="215"/>
    </location>
    <ligand>
        <name>[4Fe-4S] cluster</name>
        <dbReference type="ChEBI" id="CHEBI:49883"/>
    </ligand>
</feature>
<gene>
    <name evidence="4" type="primary">cysH</name>
    <name evidence="7" type="ORF">HTY61_10420</name>
</gene>
<reference evidence="7 8" key="1">
    <citation type="submission" date="2020-06" db="EMBL/GenBank/DDBJ databases">
        <title>Oricola thermophila sp. nov. isolated from a tidal sediments.</title>
        <authorList>
            <person name="Kwon K.K."/>
            <person name="Yang S.-H."/>
            <person name="Park M.-J."/>
        </authorList>
    </citation>
    <scope>NUCLEOTIDE SEQUENCE [LARGE SCALE GENOMIC DNA]</scope>
    <source>
        <strain evidence="7 8">MEBiC13590</strain>
    </source>
</reference>
<dbReference type="HAMAP" id="MF_00063">
    <property type="entry name" value="CysH"/>
    <property type="match status" value="1"/>
</dbReference>
<dbReference type="EC" id="1.8.4.10" evidence="4"/>